<dbReference type="PANTHER" id="PTHR11240:SF22">
    <property type="entry name" value="RIBONUCLEASE T2"/>
    <property type="match status" value="1"/>
</dbReference>
<evidence type="ECO:0000256" key="2">
    <source>
        <dbReference type="ARBA" id="ARBA00004371"/>
    </source>
</evidence>
<evidence type="ECO:0000256" key="15">
    <source>
        <dbReference type="ARBA" id="ARBA00052670"/>
    </source>
</evidence>
<dbReference type="Proteomes" id="UP000019118">
    <property type="component" value="Unassembled WGS sequence"/>
</dbReference>
<evidence type="ECO:0000256" key="10">
    <source>
        <dbReference type="ARBA" id="ARBA00023157"/>
    </source>
</evidence>
<feature type="active site" evidence="16">
    <location>
        <position position="124"/>
    </location>
</feature>
<keyword evidence="7" id="KW-0255">Endonuclease</keyword>
<keyword evidence="9" id="KW-0256">Endoplasmic reticulum</keyword>
<evidence type="ECO:0000256" key="1">
    <source>
        <dbReference type="ARBA" id="ARBA00004319"/>
    </source>
</evidence>
<dbReference type="GO" id="GO:0006401">
    <property type="term" value="P:RNA catabolic process"/>
    <property type="evidence" value="ECO:0007669"/>
    <property type="project" value="TreeGrafter"/>
</dbReference>
<dbReference type="GO" id="GO:0005764">
    <property type="term" value="C:lysosome"/>
    <property type="evidence" value="ECO:0007669"/>
    <property type="project" value="UniProtKB-SubCell"/>
</dbReference>
<reference evidence="19" key="2">
    <citation type="submission" date="2024-08" db="UniProtKB">
        <authorList>
            <consortium name="EnsemblMetazoa"/>
        </authorList>
    </citation>
    <scope>IDENTIFICATION</scope>
</reference>
<dbReference type="Gene3D" id="3.90.730.10">
    <property type="entry name" value="Ribonuclease T2-like"/>
    <property type="match status" value="1"/>
</dbReference>
<dbReference type="FunFam" id="3.90.730.10:FF:000001">
    <property type="entry name" value="Ribonuclease T2"/>
    <property type="match status" value="1"/>
</dbReference>
<keyword evidence="6" id="KW-0540">Nuclease</keyword>
<keyword evidence="18" id="KW-0732">Signal</keyword>
<dbReference type="GO" id="GO:0005576">
    <property type="term" value="C:extracellular region"/>
    <property type="evidence" value="ECO:0007669"/>
    <property type="project" value="UniProtKB-SubCell"/>
</dbReference>
<evidence type="ECO:0000256" key="16">
    <source>
        <dbReference type="PIRSR" id="PIRSR633697-1"/>
    </source>
</evidence>
<comment type="similarity">
    <text evidence="4 17">Belongs to the RNase T2 family.</text>
</comment>
<keyword evidence="8" id="KW-0378">Hydrolase</keyword>
<proteinExistence type="inferred from homology"/>
<comment type="subcellular location">
    <subcellularLocation>
        <location evidence="1">Endoplasmic reticulum lumen</location>
    </subcellularLocation>
    <subcellularLocation>
        <location evidence="2">Lysosome</location>
    </subcellularLocation>
    <subcellularLocation>
        <location evidence="3">Secreted</location>
    </subcellularLocation>
</comment>
<reference evidence="20" key="1">
    <citation type="journal article" date="2013" name="Genome Biol.">
        <title>Draft genome of the mountain pine beetle, Dendroctonus ponderosae Hopkins, a major forest pest.</title>
        <authorList>
            <person name="Keeling C.I."/>
            <person name="Yuen M.M."/>
            <person name="Liao N.Y."/>
            <person name="Docking T.R."/>
            <person name="Chan S.K."/>
            <person name="Taylor G.A."/>
            <person name="Palmquist D.L."/>
            <person name="Jackman S.D."/>
            <person name="Nguyen A."/>
            <person name="Li M."/>
            <person name="Henderson H."/>
            <person name="Janes J.K."/>
            <person name="Zhao Y."/>
            <person name="Pandoh P."/>
            <person name="Moore R."/>
            <person name="Sperling F.A."/>
            <person name="Huber D.P."/>
            <person name="Birol I."/>
            <person name="Jones S.J."/>
            <person name="Bohlmann J."/>
        </authorList>
    </citation>
    <scope>NUCLEOTIDE SEQUENCE</scope>
</reference>
<keyword evidence="10" id="KW-1015">Disulfide bond</keyword>
<evidence type="ECO:0000256" key="7">
    <source>
        <dbReference type="ARBA" id="ARBA00022759"/>
    </source>
</evidence>
<evidence type="ECO:0000256" key="17">
    <source>
        <dbReference type="RuleBase" id="RU004328"/>
    </source>
</evidence>
<evidence type="ECO:0000256" key="8">
    <source>
        <dbReference type="ARBA" id="ARBA00022801"/>
    </source>
</evidence>
<evidence type="ECO:0000256" key="11">
    <source>
        <dbReference type="ARBA" id="ARBA00023180"/>
    </source>
</evidence>
<dbReference type="GeneID" id="109542006"/>
<feature type="active site" evidence="16">
    <location>
        <position position="128"/>
    </location>
</feature>
<sequence>MSASWALLLACLLFEGRAHTSPQRFPSSPYSDWDYLMFSQRWPQTTCSEWEEANSANSCNLPKDRNLWTIHGVWPTKTGHEGPVFCPSAIHFNPEELTPMLADLSTYWINVEANTKPNSFWAHEWKKHGTCASSLPLLDSVTNYFQTGLKLNRQYELADILAKGGVSPSSTGYDVAQFYNALKSGLGKEPIIHCVQDKKTNSSYISEIRICFNKTLEMIDCNPTNPVHRARFGLDTNCNQKKLVWYIPQVPPSSGPPKFSLPGWRQNSADERSRLLGVYRLLKLIQWITV</sequence>
<name>A0AAR5Q009_DENPD</name>
<evidence type="ECO:0000256" key="4">
    <source>
        <dbReference type="ARBA" id="ARBA00007469"/>
    </source>
</evidence>
<keyword evidence="13" id="KW-0456">Lyase</keyword>
<evidence type="ECO:0000256" key="6">
    <source>
        <dbReference type="ARBA" id="ARBA00022722"/>
    </source>
</evidence>
<protein>
    <submittedName>
        <fullName evidence="19">Uncharacterized protein</fullName>
    </submittedName>
</protein>
<keyword evidence="5" id="KW-0964">Secreted</keyword>
<evidence type="ECO:0000313" key="19">
    <source>
        <dbReference type="EnsemblMetazoa" id="XP_019766589.1"/>
    </source>
</evidence>
<keyword evidence="11" id="KW-0325">Glycoprotein</keyword>
<dbReference type="SUPFAM" id="SSF55895">
    <property type="entry name" value="Ribonuclease Rh-like"/>
    <property type="match status" value="1"/>
</dbReference>
<evidence type="ECO:0000313" key="20">
    <source>
        <dbReference type="Proteomes" id="UP000019118"/>
    </source>
</evidence>
<accession>A0AAR5Q009</accession>
<evidence type="ECO:0000256" key="3">
    <source>
        <dbReference type="ARBA" id="ARBA00004613"/>
    </source>
</evidence>
<dbReference type="GO" id="GO:0033897">
    <property type="term" value="F:ribonuclease T2 activity"/>
    <property type="evidence" value="ECO:0007669"/>
    <property type="project" value="InterPro"/>
</dbReference>
<comment type="catalytic activity">
    <reaction evidence="14">
        <text>a guanylyl-uridine-RNA = a 3'-end 2',3'-cyclophospho-GMP-RNA + a 5'-end dephospho-uridine-RNA</text>
        <dbReference type="Rhea" id="RHEA:81323"/>
        <dbReference type="Rhea" id="RHEA-COMP:17356"/>
        <dbReference type="Rhea" id="RHEA-COMP:19658"/>
        <dbReference type="Rhea" id="RHEA-COMP:19659"/>
        <dbReference type="ChEBI" id="CHEBI:173224"/>
        <dbReference type="ChEBI" id="CHEBI:231849"/>
        <dbReference type="ChEBI" id="CHEBI:231850"/>
    </reaction>
</comment>
<dbReference type="InterPro" id="IPR001568">
    <property type="entry name" value="RNase_T2-like"/>
</dbReference>
<dbReference type="InterPro" id="IPR033130">
    <property type="entry name" value="RNase_T2_His_AS_2"/>
</dbReference>
<evidence type="ECO:0000256" key="14">
    <source>
        <dbReference type="ARBA" id="ARBA00051280"/>
    </source>
</evidence>
<dbReference type="AlphaFoldDB" id="A0AAR5Q009"/>
<evidence type="ECO:0000256" key="12">
    <source>
        <dbReference type="ARBA" id="ARBA00023228"/>
    </source>
</evidence>
<evidence type="ECO:0000256" key="9">
    <source>
        <dbReference type="ARBA" id="ARBA00022824"/>
    </source>
</evidence>
<comment type="catalytic activity">
    <reaction evidence="15">
        <text>an adenylyl-uridine-RNA = a 3'-end 2',3'-cyclophospho-AMP-RNA + a 5'-end dephospho-uridine-RNA</text>
        <dbReference type="Rhea" id="RHEA:81383"/>
        <dbReference type="Rhea" id="RHEA-COMP:17356"/>
        <dbReference type="Rhea" id="RHEA-COMP:19675"/>
        <dbReference type="Rhea" id="RHEA-COMP:19676"/>
        <dbReference type="ChEBI" id="CHEBI:173224"/>
        <dbReference type="ChEBI" id="CHEBI:231879"/>
        <dbReference type="ChEBI" id="CHEBI:231881"/>
    </reaction>
    <physiologicalReaction direction="left-to-right" evidence="15">
        <dbReference type="Rhea" id="RHEA:81384"/>
    </physiologicalReaction>
</comment>
<dbReference type="PANTHER" id="PTHR11240">
    <property type="entry name" value="RIBONUCLEASE T2"/>
    <property type="match status" value="1"/>
</dbReference>
<dbReference type="GO" id="GO:0005788">
    <property type="term" value="C:endoplasmic reticulum lumen"/>
    <property type="evidence" value="ECO:0007669"/>
    <property type="project" value="UniProtKB-SubCell"/>
</dbReference>
<feature type="chain" id="PRO_5043759123" evidence="18">
    <location>
        <begin position="19"/>
        <end position="290"/>
    </location>
</feature>
<feature type="signal peptide" evidence="18">
    <location>
        <begin position="1"/>
        <end position="18"/>
    </location>
</feature>
<evidence type="ECO:0000256" key="18">
    <source>
        <dbReference type="SAM" id="SignalP"/>
    </source>
</evidence>
<dbReference type="GO" id="GO:0016787">
    <property type="term" value="F:hydrolase activity"/>
    <property type="evidence" value="ECO:0007669"/>
    <property type="project" value="UniProtKB-KW"/>
</dbReference>
<dbReference type="GO" id="GO:0003723">
    <property type="term" value="F:RNA binding"/>
    <property type="evidence" value="ECO:0007669"/>
    <property type="project" value="InterPro"/>
</dbReference>
<dbReference type="EnsemblMetazoa" id="XM_019911030.1">
    <property type="protein sequence ID" value="XP_019766589.1"/>
    <property type="gene ID" value="LOC109542006"/>
</dbReference>
<feature type="active site" evidence="16">
    <location>
        <position position="71"/>
    </location>
</feature>
<dbReference type="RefSeq" id="XP_019766589.1">
    <property type="nucleotide sequence ID" value="XM_019911030.2"/>
</dbReference>
<keyword evidence="12" id="KW-0458">Lysosome</keyword>
<evidence type="ECO:0000256" key="13">
    <source>
        <dbReference type="ARBA" id="ARBA00023239"/>
    </source>
</evidence>
<dbReference type="Pfam" id="PF00445">
    <property type="entry name" value="Ribonuclease_T2"/>
    <property type="match status" value="1"/>
</dbReference>
<keyword evidence="20" id="KW-1185">Reference proteome</keyword>
<dbReference type="KEGG" id="dpa:109542006"/>
<organism evidence="19 20">
    <name type="scientific">Dendroctonus ponderosae</name>
    <name type="common">Mountain pine beetle</name>
    <dbReference type="NCBI Taxonomy" id="77166"/>
    <lineage>
        <taxon>Eukaryota</taxon>
        <taxon>Metazoa</taxon>
        <taxon>Ecdysozoa</taxon>
        <taxon>Arthropoda</taxon>
        <taxon>Hexapoda</taxon>
        <taxon>Insecta</taxon>
        <taxon>Pterygota</taxon>
        <taxon>Neoptera</taxon>
        <taxon>Endopterygota</taxon>
        <taxon>Coleoptera</taxon>
        <taxon>Polyphaga</taxon>
        <taxon>Cucujiformia</taxon>
        <taxon>Curculionidae</taxon>
        <taxon>Scolytinae</taxon>
        <taxon>Dendroctonus</taxon>
    </lineage>
</organism>
<evidence type="ECO:0000256" key="5">
    <source>
        <dbReference type="ARBA" id="ARBA00022525"/>
    </source>
</evidence>
<dbReference type="InterPro" id="IPR033697">
    <property type="entry name" value="Ribonuclease_T2_eukaryotic"/>
</dbReference>
<dbReference type="CDD" id="cd01061">
    <property type="entry name" value="RNase_T2_euk"/>
    <property type="match status" value="1"/>
</dbReference>
<dbReference type="InterPro" id="IPR036430">
    <property type="entry name" value="RNase_T2-like_sf"/>
</dbReference>
<dbReference type="PROSITE" id="PS00531">
    <property type="entry name" value="RNASE_T2_2"/>
    <property type="match status" value="1"/>
</dbReference>